<protein>
    <submittedName>
        <fullName evidence="2">Unannotated protein</fullName>
    </submittedName>
</protein>
<accession>A0A6J7DSW6</accession>
<dbReference type="PANTHER" id="PTHR48079:SF6">
    <property type="entry name" value="NAD(P)-BINDING DOMAIN-CONTAINING PROTEIN-RELATED"/>
    <property type="match status" value="1"/>
</dbReference>
<evidence type="ECO:0000259" key="1">
    <source>
        <dbReference type="Pfam" id="PF01370"/>
    </source>
</evidence>
<dbReference type="InterPro" id="IPR051783">
    <property type="entry name" value="NAD(P)-dependent_oxidoreduct"/>
</dbReference>
<dbReference type="SUPFAM" id="SSF51735">
    <property type="entry name" value="NAD(P)-binding Rossmann-fold domains"/>
    <property type="match status" value="1"/>
</dbReference>
<evidence type="ECO:0000313" key="2">
    <source>
        <dbReference type="EMBL" id="CAB4873771.1"/>
    </source>
</evidence>
<gene>
    <name evidence="2" type="ORF">UFOPK3444_00886</name>
</gene>
<dbReference type="InterPro" id="IPR036291">
    <property type="entry name" value="NAD(P)-bd_dom_sf"/>
</dbReference>
<dbReference type="InterPro" id="IPR001509">
    <property type="entry name" value="Epimerase_deHydtase"/>
</dbReference>
<feature type="domain" description="NAD-dependent epimerase/dehydratase" evidence="1">
    <location>
        <begin position="7"/>
        <end position="218"/>
    </location>
</feature>
<proteinExistence type="predicted"/>
<organism evidence="2">
    <name type="scientific">freshwater metagenome</name>
    <dbReference type="NCBI Taxonomy" id="449393"/>
    <lineage>
        <taxon>unclassified sequences</taxon>
        <taxon>metagenomes</taxon>
        <taxon>ecological metagenomes</taxon>
    </lineage>
</organism>
<dbReference type="GO" id="GO:0004029">
    <property type="term" value="F:aldehyde dehydrogenase (NAD+) activity"/>
    <property type="evidence" value="ECO:0007669"/>
    <property type="project" value="TreeGrafter"/>
</dbReference>
<dbReference type="Pfam" id="PF01370">
    <property type="entry name" value="Epimerase"/>
    <property type="match status" value="1"/>
</dbReference>
<dbReference type="PANTHER" id="PTHR48079">
    <property type="entry name" value="PROTEIN YEEZ"/>
    <property type="match status" value="1"/>
</dbReference>
<dbReference type="AlphaFoldDB" id="A0A6J7DSW6"/>
<dbReference type="GO" id="GO:0005737">
    <property type="term" value="C:cytoplasm"/>
    <property type="evidence" value="ECO:0007669"/>
    <property type="project" value="TreeGrafter"/>
</dbReference>
<dbReference type="EMBL" id="CAFBLU010000012">
    <property type="protein sequence ID" value="CAB4873771.1"/>
    <property type="molecule type" value="Genomic_DNA"/>
</dbReference>
<dbReference type="Gene3D" id="3.40.50.720">
    <property type="entry name" value="NAD(P)-binding Rossmann-like Domain"/>
    <property type="match status" value="1"/>
</dbReference>
<name>A0A6J7DSW6_9ZZZZ</name>
<sequence length="330" mass="34813">MAGGKKIAITGAAGFIGLAAAKRLVDEGNQVVGIDINPQGEALVTATGASWVQCSTTDRSDLERALKGVDGVIHTAAIVSDHGSMEDFIEVNVRGTRNAIDAAQSAGATAFVHISSVASWGYEFARPPRDDSWTRRQGVPYVDTKAASDDLALRRGAAVVRPGDVYGPRSTPWSVRPLEAMKRGRFVLPGSGEGLMTPVFVDDLVDLALRALVEPAAAGRAVTGFAGEPVTAATFFDHYARMLGNERTPTAPRPLAAAGAAAMELLAKLTGKTPEVSRTAMVFISRKAGYSTDLAQSLLGWQPTTTLAEGMQLTEQWFRDTGLLPNSSDT</sequence>
<reference evidence="2" key="1">
    <citation type="submission" date="2020-05" db="EMBL/GenBank/DDBJ databases">
        <authorList>
            <person name="Chiriac C."/>
            <person name="Salcher M."/>
            <person name="Ghai R."/>
            <person name="Kavagutti S V."/>
        </authorList>
    </citation>
    <scope>NUCLEOTIDE SEQUENCE</scope>
</reference>